<accession>G0A495</accession>
<comment type="subcellular location">
    <subcellularLocation>
        <location evidence="1">Membrane</location>
    </subcellularLocation>
</comment>
<sequence length="450" mass="49849">MNLQLHLLSRISAIALACLLLVSAYVLFQSHRQAELAAWRIADSQGRLLESQLMLHSAGIGQSNPFPDFEVWKQSGSQPGICLRYAAADNTTTRSLCNGTKPAIANWPILFETGYRWFFNPGRQTVRPIALRGRVHGSLTVTPSAELELAAAWDKFLQLTTLSCITIFAVSALVYLSIRRALRPAHTIVQGVETLEAGRFDFRLPDFQLNEWRHIGAAINQLAASQQQLLAERQRLVTKLITLQEAERRYLTRELHDEFGQCLAAIQAISLSIRQTAIQQCPELISETEHINRITGHMMTSLRRLLGQLRPAEFDELGLAASLNSLVAGWNGRSRGNTRFQLDIYGDCTLLSETQAINLFRIAQACLTNISKHAKASSARIHLQIDSDSITLLIQDDGIADHLPFADTDGIGLLGIRERATALHGQLTMSIAQPHGLIVKIELPASDNSE</sequence>
<feature type="transmembrane region" description="Helical" evidence="6">
    <location>
        <begin position="7"/>
        <end position="28"/>
    </location>
</feature>
<evidence type="ECO:0000256" key="6">
    <source>
        <dbReference type="SAM" id="Phobius"/>
    </source>
</evidence>
<keyword evidence="5" id="KW-0902">Two-component regulatory system</keyword>
<reference evidence="9" key="3">
    <citation type="submission" date="2011-05" db="EMBL/GenBank/DDBJ databases">
        <title>Complete sequence of Methylomonas methanica MC09.</title>
        <authorList>
            <consortium name="US DOE Joint Genome Institute"/>
            <person name="Lucas S."/>
            <person name="Han J."/>
            <person name="Lapidus A."/>
            <person name="Cheng J.-F."/>
            <person name="Goodwin L."/>
            <person name="Pitluck S."/>
            <person name="Peters L."/>
            <person name="Mikhailova N."/>
            <person name="Teshima H."/>
            <person name="Han C."/>
            <person name="Tapia R."/>
            <person name="Land M."/>
            <person name="Hauser L."/>
            <person name="Kyrpides N."/>
            <person name="Ivanova N."/>
            <person name="Pagani I."/>
            <person name="Stein L."/>
            <person name="Woyke T."/>
        </authorList>
    </citation>
    <scope>NUCLEOTIDE SEQUENCE [LARGE SCALE GENOMIC DNA]</scope>
    <source>
        <strain evidence="9">MC09</strain>
    </source>
</reference>
<keyword evidence="2" id="KW-0597">Phosphoprotein</keyword>
<keyword evidence="3" id="KW-0808">Transferase</keyword>
<reference key="2">
    <citation type="submission" date="2011-05" db="EMBL/GenBank/DDBJ databases">
        <title>Complete genome sequence of the aerobic marine methanotroph Methylomonas methanica MC09.</title>
        <authorList>
            <person name="Boden R."/>
            <person name="Cunliffe M."/>
            <person name="Scanlan J."/>
            <person name="Moussard H."/>
            <person name="Kits K.D."/>
            <person name="Klotz M."/>
            <person name="Jetten M."/>
            <person name="Vuilleumier S."/>
            <person name="Han J."/>
            <person name="Peters L."/>
            <person name="Mikhailova N."/>
            <person name="Teshima H."/>
            <person name="Tapia R."/>
            <person name="Kyrpides N."/>
            <person name="Ivanova N."/>
            <person name="Pagani I."/>
            <person name="Cheng J.-F."/>
            <person name="Goodwin L."/>
            <person name="Han C."/>
            <person name="Hauser L."/>
            <person name="Land M."/>
            <person name="Lapidus A."/>
            <person name="Lucas S."/>
            <person name="Pitluck S."/>
            <person name="Woyke T."/>
            <person name="Stein L.Y."/>
            <person name="Murrell C."/>
        </authorList>
    </citation>
    <scope>NUCLEOTIDE SEQUENCE</scope>
    <source>
        <strain>MC09</strain>
    </source>
</reference>
<dbReference type="InterPro" id="IPR011712">
    <property type="entry name" value="Sig_transdc_His_kin_sub3_dim/P"/>
</dbReference>
<dbReference type="eggNOG" id="COG4585">
    <property type="taxonomic scope" value="Bacteria"/>
</dbReference>
<dbReference type="PANTHER" id="PTHR24421">
    <property type="entry name" value="NITRATE/NITRITE SENSOR PROTEIN NARX-RELATED"/>
    <property type="match status" value="1"/>
</dbReference>
<evidence type="ECO:0000313" key="8">
    <source>
        <dbReference type="EMBL" id="AEG00311.1"/>
    </source>
</evidence>
<dbReference type="InterPro" id="IPR003660">
    <property type="entry name" value="HAMP_dom"/>
</dbReference>
<keyword evidence="6" id="KW-1133">Transmembrane helix</keyword>
<name>G0A495_METMM</name>
<evidence type="ECO:0000313" key="9">
    <source>
        <dbReference type="Proteomes" id="UP000008888"/>
    </source>
</evidence>
<reference evidence="8 9" key="1">
    <citation type="journal article" date="2011" name="J. Bacteriol.">
        <title>Complete Genome Sequence of the Aerobic Marine Methanotroph Methylomonas methanica MC09.</title>
        <authorList>
            <person name="Boden R."/>
            <person name="Cunliffe M."/>
            <person name="Scanlan J."/>
            <person name="Moussard H."/>
            <person name="Kits K.D."/>
            <person name="Klotz M.G."/>
            <person name="Jetten M.S."/>
            <person name="Vuilleumier S."/>
            <person name="Han J."/>
            <person name="Peters L."/>
            <person name="Mikhailova N."/>
            <person name="Teshima H."/>
            <person name="Tapia R."/>
            <person name="Kyrpides N."/>
            <person name="Ivanova N."/>
            <person name="Pagani I."/>
            <person name="Cheng J.F."/>
            <person name="Goodwin L."/>
            <person name="Han C."/>
            <person name="Hauser L."/>
            <person name="Land M.L."/>
            <person name="Lapidus A."/>
            <person name="Lucas S."/>
            <person name="Pitluck S."/>
            <person name="Woyke T."/>
            <person name="Stein L."/>
            <person name="Murrell J.C."/>
        </authorList>
    </citation>
    <scope>NUCLEOTIDE SEQUENCE [LARGE SCALE GENOMIC DNA]</scope>
    <source>
        <strain evidence="8 9">MC09</strain>
    </source>
</reference>
<dbReference type="GO" id="GO:0046983">
    <property type="term" value="F:protein dimerization activity"/>
    <property type="evidence" value="ECO:0007669"/>
    <property type="project" value="InterPro"/>
</dbReference>
<keyword evidence="9" id="KW-1185">Reference proteome</keyword>
<evidence type="ECO:0000256" key="2">
    <source>
        <dbReference type="ARBA" id="ARBA00022553"/>
    </source>
</evidence>
<dbReference type="GO" id="GO:0000155">
    <property type="term" value="F:phosphorelay sensor kinase activity"/>
    <property type="evidence" value="ECO:0007669"/>
    <property type="project" value="InterPro"/>
</dbReference>
<protein>
    <submittedName>
        <fullName evidence="8">Integral membrane sensor signal transduction histidine kinase</fullName>
    </submittedName>
</protein>
<dbReference type="InterPro" id="IPR050482">
    <property type="entry name" value="Sensor_HK_TwoCompSys"/>
</dbReference>
<dbReference type="KEGG" id="mmt:Metme_1895"/>
<proteinExistence type="predicted"/>
<dbReference type="Pfam" id="PF07730">
    <property type="entry name" value="HisKA_3"/>
    <property type="match status" value="1"/>
</dbReference>
<dbReference type="Proteomes" id="UP000008888">
    <property type="component" value="Chromosome"/>
</dbReference>
<keyword evidence="4 8" id="KW-0418">Kinase</keyword>
<evidence type="ECO:0000259" key="7">
    <source>
        <dbReference type="PROSITE" id="PS50885"/>
    </source>
</evidence>
<dbReference type="GO" id="GO:0016020">
    <property type="term" value="C:membrane"/>
    <property type="evidence" value="ECO:0007669"/>
    <property type="project" value="UniProtKB-SubCell"/>
</dbReference>
<dbReference type="SUPFAM" id="SSF55874">
    <property type="entry name" value="ATPase domain of HSP90 chaperone/DNA topoisomerase II/histidine kinase"/>
    <property type="match status" value="1"/>
</dbReference>
<dbReference type="InterPro" id="IPR036890">
    <property type="entry name" value="HATPase_C_sf"/>
</dbReference>
<keyword evidence="6" id="KW-0812">Transmembrane</keyword>
<dbReference type="AlphaFoldDB" id="G0A495"/>
<dbReference type="CDD" id="cd16917">
    <property type="entry name" value="HATPase_UhpB-NarQ-NarX-like"/>
    <property type="match status" value="1"/>
</dbReference>
<dbReference type="HOGENOM" id="CLU_045360_1_0_6"/>
<feature type="domain" description="HAMP" evidence="7">
    <location>
        <begin position="179"/>
        <end position="231"/>
    </location>
</feature>
<dbReference type="RefSeq" id="WP_013818562.1">
    <property type="nucleotide sequence ID" value="NC_015572.1"/>
</dbReference>
<evidence type="ECO:0000256" key="5">
    <source>
        <dbReference type="ARBA" id="ARBA00023012"/>
    </source>
</evidence>
<gene>
    <name evidence="8" type="ordered locus">Metme_1895</name>
</gene>
<organism evidence="8 9">
    <name type="scientific">Methylomonas methanica (strain DSM 25384 / MC09)</name>
    <dbReference type="NCBI Taxonomy" id="857087"/>
    <lineage>
        <taxon>Bacteria</taxon>
        <taxon>Pseudomonadati</taxon>
        <taxon>Pseudomonadota</taxon>
        <taxon>Gammaproteobacteria</taxon>
        <taxon>Methylococcales</taxon>
        <taxon>Methylococcaceae</taxon>
        <taxon>Methylomonas</taxon>
    </lineage>
</organism>
<evidence type="ECO:0000256" key="3">
    <source>
        <dbReference type="ARBA" id="ARBA00022679"/>
    </source>
</evidence>
<keyword evidence="6" id="KW-0472">Membrane</keyword>
<dbReference type="OrthoDB" id="9797605at2"/>
<dbReference type="PROSITE" id="PS50885">
    <property type="entry name" value="HAMP"/>
    <property type="match status" value="1"/>
</dbReference>
<evidence type="ECO:0000256" key="1">
    <source>
        <dbReference type="ARBA" id="ARBA00004370"/>
    </source>
</evidence>
<feature type="transmembrane region" description="Helical" evidence="6">
    <location>
        <begin position="156"/>
        <end position="178"/>
    </location>
</feature>
<dbReference type="Gene3D" id="3.30.565.10">
    <property type="entry name" value="Histidine kinase-like ATPase, C-terminal domain"/>
    <property type="match status" value="1"/>
</dbReference>
<dbReference type="Gene3D" id="1.20.5.1930">
    <property type="match status" value="1"/>
</dbReference>
<dbReference type="EMBL" id="CP002738">
    <property type="protein sequence ID" value="AEG00311.1"/>
    <property type="molecule type" value="Genomic_DNA"/>
</dbReference>
<dbReference type="PANTHER" id="PTHR24421:SF58">
    <property type="entry name" value="SIGNAL TRANSDUCTION HISTIDINE-PROTEIN KINASE_PHOSPHATASE UHPB"/>
    <property type="match status" value="1"/>
</dbReference>
<dbReference type="SMART" id="SM00304">
    <property type="entry name" value="HAMP"/>
    <property type="match status" value="1"/>
</dbReference>
<evidence type="ECO:0000256" key="4">
    <source>
        <dbReference type="ARBA" id="ARBA00022777"/>
    </source>
</evidence>
<dbReference type="STRING" id="857087.Metme_1895"/>